<dbReference type="AlphaFoldDB" id="A0A7G6YBR7"/>
<evidence type="ECO:0000256" key="2">
    <source>
        <dbReference type="ARBA" id="ARBA00022475"/>
    </source>
</evidence>
<feature type="transmembrane region" description="Helical" evidence="6">
    <location>
        <begin position="170"/>
        <end position="193"/>
    </location>
</feature>
<dbReference type="KEGG" id="lse:F1C12_12880"/>
<keyword evidence="2" id="KW-1003">Cell membrane</keyword>
<evidence type="ECO:0000256" key="6">
    <source>
        <dbReference type="SAM" id="Phobius"/>
    </source>
</evidence>
<proteinExistence type="predicted"/>
<evidence type="ECO:0000256" key="1">
    <source>
        <dbReference type="ARBA" id="ARBA00004651"/>
    </source>
</evidence>
<dbReference type="EMBL" id="CP043641">
    <property type="protein sequence ID" value="QNE35932.1"/>
    <property type="molecule type" value="Genomic_DNA"/>
</dbReference>
<evidence type="ECO:0000256" key="4">
    <source>
        <dbReference type="ARBA" id="ARBA00022989"/>
    </source>
</evidence>
<keyword evidence="5 6" id="KW-0472">Membrane</keyword>
<evidence type="ECO:0000256" key="5">
    <source>
        <dbReference type="ARBA" id="ARBA00023136"/>
    </source>
</evidence>
<sequence>MDGPAYLPDQAPRLAAFLVWSPQPIPLLPIVGVVLALAYLCGVWRLLRLRLAWPWWRTTLFLTGCGVLVALTGTGLEGYGYRMFSVFMFQQLTLMMAIPPLLILGAPGKLLLKAAPARGQWRFIRRFALVGLRSRFARLLLHPGFMVPLFLMVFYGLYFSGLASTLLGSVLGHLSLEVVFLAAGILFTIPLISPDPLPRRQSHLGRLLDMFIEMPLHAFFGVIAMMATIPLVSFFAESPAAWNIDAVADQRIAGALAWSYGELPSLIIVLILLFAWASDDTRQAEAADRRKDVEGDAELDAYNAWLARLNRR</sequence>
<feature type="transmembrane region" description="Helical" evidence="6">
    <location>
        <begin position="59"/>
        <end position="81"/>
    </location>
</feature>
<evidence type="ECO:0000256" key="3">
    <source>
        <dbReference type="ARBA" id="ARBA00022692"/>
    </source>
</evidence>
<evidence type="ECO:0000313" key="8">
    <source>
        <dbReference type="Proteomes" id="UP000515511"/>
    </source>
</evidence>
<dbReference type="Pfam" id="PF09678">
    <property type="entry name" value="Caa3_CtaG"/>
    <property type="match status" value="1"/>
</dbReference>
<feature type="transmembrane region" description="Helical" evidence="6">
    <location>
        <begin position="214"/>
        <end position="236"/>
    </location>
</feature>
<comment type="subcellular location">
    <subcellularLocation>
        <location evidence="1">Cell membrane</location>
        <topology evidence="1">Multi-pass membrane protein</topology>
    </subcellularLocation>
</comment>
<dbReference type="GO" id="GO:0005886">
    <property type="term" value="C:plasma membrane"/>
    <property type="evidence" value="ECO:0007669"/>
    <property type="project" value="UniProtKB-SubCell"/>
</dbReference>
<protein>
    <submittedName>
        <fullName evidence="7">Cytochrome c oxidase assembly protein</fullName>
    </submittedName>
</protein>
<accession>A0A7G6YBR7</accession>
<feature type="transmembrane region" description="Helical" evidence="6">
    <location>
        <begin position="136"/>
        <end position="158"/>
    </location>
</feature>
<organism evidence="7 8">
    <name type="scientific">Leifsonia shinshuensis</name>
    <dbReference type="NCBI Taxonomy" id="150026"/>
    <lineage>
        <taxon>Bacteria</taxon>
        <taxon>Bacillati</taxon>
        <taxon>Actinomycetota</taxon>
        <taxon>Actinomycetes</taxon>
        <taxon>Micrococcales</taxon>
        <taxon>Microbacteriaceae</taxon>
        <taxon>Leifsonia</taxon>
    </lineage>
</organism>
<keyword evidence="3 6" id="KW-0812">Transmembrane</keyword>
<name>A0A7G6YBR7_9MICO</name>
<feature type="transmembrane region" description="Helical" evidence="6">
    <location>
        <begin position="256"/>
        <end position="277"/>
    </location>
</feature>
<feature type="transmembrane region" description="Helical" evidence="6">
    <location>
        <begin position="93"/>
        <end position="115"/>
    </location>
</feature>
<feature type="transmembrane region" description="Helical" evidence="6">
    <location>
        <begin position="27"/>
        <end position="47"/>
    </location>
</feature>
<evidence type="ECO:0000313" key="7">
    <source>
        <dbReference type="EMBL" id="QNE35932.1"/>
    </source>
</evidence>
<dbReference type="InterPro" id="IPR019108">
    <property type="entry name" value="Caa3_assmbl_CtaG-rel"/>
</dbReference>
<reference evidence="8" key="1">
    <citation type="submission" date="2019-09" db="EMBL/GenBank/DDBJ databases">
        <title>Antimicrobial potential of Antarctic Bacteria.</title>
        <authorList>
            <person name="Benaud N."/>
            <person name="Edwards R.J."/>
            <person name="Ferrari B.C."/>
        </authorList>
    </citation>
    <scope>NUCLEOTIDE SEQUENCE [LARGE SCALE GENOMIC DNA]</scope>
    <source>
        <strain evidence="8">INR9</strain>
    </source>
</reference>
<gene>
    <name evidence="7" type="ORF">F1C12_12880</name>
</gene>
<keyword evidence="4 6" id="KW-1133">Transmembrane helix</keyword>
<dbReference type="Proteomes" id="UP000515511">
    <property type="component" value="Chromosome"/>
</dbReference>